<keyword evidence="2" id="KW-0479">Metal-binding</keyword>
<dbReference type="GO" id="GO:0032259">
    <property type="term" value="P:methylation"/>
    <property type="evidence" value="ECO:0007669"/>
    <property type="project" value="UniProtKB-KW"/>
</dbReference>
<evidence type="ECO:0000256" key="1">
    <source>
        <dbReference type="ARBA" id="ARBA00010854"/>
    </source>
</evidence>
<dbReference type="CDD" id="cd02070">
    <property type="entry name" value="corrinoid_protein_B12-BD"/>
    <property type="match status" value="1"/>
</dbReference>
<organism evidence="6 7">
    <name type="scientific">Alkalibaculum bacchi</name>
    <dbReference type="NCBI Taxonomy" id="645887"/>
    <lineage>
        <taxon>Bacteria</taxon>
        <taxon>Bacillati</taxon>
        <taxon>Bacillota</taxon>
        <taxon>Clostridia</taxon>
        <taxon>Eubacteriales</taxon>
        <taxon>Eubacteriaceae</taxon>
        <taxon>Alkalibaculum</taxon>
    </lineage>
</organism>
<dbReference type="InterPro" id="IPR036724">
    <property type="entry name" value="Cobalamin-bd_sf"/>
</dbReference>
<name>A0A366IC58_9FIRM</name>
<dbReference type="GO" id="GO:0005829">
    <property type="term" value="C:cytosol"/>
    <property type="evidence" value="ECO:0007669"/>
    <property type="project" value="TreeGrafter"/>
</dbReference>
<gene>
    <name evidence="6" type="ORF">DES36_10534</name>
</gene>
<feature type="domain" description="B12-binding N-terminal" evidence="5">
    <location>
        <begin position="1"/>
        <end position="90"/>
    </location>
</feature>
<evidence type="ECO:0000259" key="4">
    <source>
        <dbReference type="PROSITE" id="PS51332"/>
    </source>
</evidence>
<protein>
    <submittedName>
        <fullName evidence="6">5-methyltetrahydrofolate--homocysteine methyltransferase</fullName>
    </submittedName>
</protein>
<comment type="similarity">
    <text evidence="1">Belongs to the methylamine corrinoid protein family.</text>
</comment>
<keyword evidence="3" id="KW-0170">Cobalt</keyword>
<dbReference type="FunFam" id="3.40.50.280:FF:000003">
    <property type="entry name" value="Dimethylamine methyltransferase corrinoid protein"/>
    <property type="match status" value="1"/>
</dbReference>
<feature type="domain" description="B12-binding" evidence="4">
    <location>
        <begin position="90"/>
        <end position="213"/>
    </location>
</feature>
<dbReference type="RefSeq" id="WP_242981700.1">
    <property type="nucleotide sequence ID" value="NZ_QNRX01000005.1"/>
</dbReference>
<dbReference type="GO" id="GO:0008705">
    <property type="term" value="F:methionine synthase activity"/>
    <property type="evidence" value="ECO:0007669"/>
    <property type="project" value="TreeGrafter"/>
</dbReference>
<dbReference type="InterPro" id="IPR050554">
    <property type="entry name" value="Met_Synthase/Corrinoid"/>
</dbReference>
<reference evidence="6 7" key="1">
    <citation type="submission" date="2018-06" db="EMBL/GenBank/DDBJ databases">
        <title>Genomic Encyclopedia of Type Strains, Phase IV (KMG-IV): sequencing the most valuable type-strain genomes for metagenomic binning, comparative biology and taxonomic classification.</title>
        <authorList>
            <person name="Goeker M."/>
        </authorList>
    </citation>
    <scope>NUCLEOTIDE SEQUENCE [LARGE SCALE GENOMIC DNA]</scope>
    <source>
        <strain evidence="6 7">DSM 22112</strain>
    </source>
</reference>
<dbReference type="InterPro" id="IPR036594">
    <property type="entry name" value="Meth_synthase_dom"/>
</dbReference>
<dbReference type="GO" id="GO:0031419">
    <property type="term" value="F:cobalamin binding"/>
    <property type="evidence" value="ECO:0007669"/>
    <property type="project" value="InterPro"/>
</dbReference>
<proteinExistence type="inferred from homology"/>
<evidence type="ECO:0000259" key="5">
    <source>
        <dbReference type="PROSITE" id="PS51337"/>
    </source>
</evidence>
<dbReference type="InterPro" id="IPR006158">
    <property type="entry name" value="Cobalamin-bd"/>
</dbReference>
<dbReference type="GO" id="GO:0046872">
    <property type="term" value="F:metal ion binding"/>
    <property type="evidence" value="ECO:0007669"/>
    <property type="project" value="UniProtKB-KW"/>
</dbReference>
<keyword evidence="6" id="KW-0489">Methyltransferase</keyword>
<dbReference type="Pfam" id="PF02607">
    <property type="entry name" value="B12-binding_2"/>
    <property type="match status" value="1"/>
</dbReference>
<dbReference type="AlphaFoldDB" id="A0A366IC58"/>
<dbReference type="EMBL" id="QNRX01000005">
    <property type="protein sequence ID" value="RBP66655.1"/>
    <property type="molecule type" value="Genomic_DNA"/>
</dbReference>
<dbReference type="SUPFAM" id="SSF47644">
    <property type="entry name" value="Methionine synthase domain"/>
    <property type="match status" value="1"/>
</dbReference>
<dbReference type="SUPFAM" id="SSF52242">
    <property type="entry name" value="Cobalamin (vitamin B12)-binding domain"/>
    <property type="match status" value="1"/>
</dbReference>
<dbReference type="GO" id="GO:0046653">
    <property type="term" value="P:tetrahydrofolate metabolic process"/>
    <property type="evidence" value="ECO:0007669"/>
    <property type="project" value="TreeGrafter"/>
</dbReference>
<dbReference type="Gene3D" id="3.40.50.280">
    <property type="entry name" value="Cobalamin-binding domain"/>
    <property type="match status" value="1"/>
</dbReference>
<evidence type="ECO:0000256" key="3">
    <source>
        <dbReference type="ARBA" id="ARBA00023285"/>
    </source>
</evidence>
<dbReference type="PROSITE" id="PS51332">
    <property type="entry name" value="B12_BINDING"/>
    <property type="match status" value="1"/>
</dbReference>
<keyword evidence="6" id="KW-0808">Transferase</keyword>
<dbReference type="PANTHER" id="PTHR45833:SF1">
    <property type="entry name" value="METHIONINE SYNTHASE"/>
    <property type="match status" value="1"/>
</dbReference>
<comment type="caution">
    <text evidence="6">The sequence shown here is derived from an EMBL/GenBank/DDBJ whole genome shotgun (WGS) entry which is preliminary data.</text>
</comment>
<dbReference type="InterPro" id="IPR003759">
    <property type="entry name" value="Cbl-bd_cap"/>
</dbReference>
<sequence>MVEDIIKEIQMGVINGNAQLVKEKAEFALHQRINPERIIEKGLVEPMNEIGKSFRTGENFVPEVLRASRAMHAGLYILRTVLCREHRYSRGVIVIGTVAGDLHDIGKNLVAMLLESAGYTVIDLGIDVPVEGFIDAIYKYEPDILALSALLTTTMGSQREVMNKIREEGLDEKVKVIVGGGPVTHDYAKAIGAHGYAKDLFETIDLVDNLIGK</sequence>
<dbReference type="PANTHER" id="PTHR45833">
    <property type="entry name" value="METHIONINE SYNTHASE"/>
    <property type="match status" value="1"/>
</dbReference>
<dbReference type="Pfam" id="PF02310">
    <property type="entry name" value="B12-binding"/>
    <property type="match status" value="1"/>
</dbReference>
<dbReference type="Gene3D" id="1.10.1240.10">
    <property type="entry name" value="Methionine synthase domain"/>
    <property type="match status" value="1"/>
</dbReference>
<evidence type="ECO:0000313" key="6">
    <source>
        <dbReference type="EMBL" id="RBP66655.1"/>
    </source>
</evidence>
<dbReference type="Proteomes" id="UP000253490">
    <property type="component" value="Unassembled WGS sequence"/>
</dbReference>
<dbReference type="PROSITE" id="PS51337">
    <property type="entry name" value="B12_BINDING_NTER"/>
    <property type="match status" value="1"/>
</dbReference>
<accession>A0A366IC58</accession>
<evidence type="ECO:0000313" key="7">
    <source>
        <dbReference type="Proteomes" id="UP000253490"/>
    </source>
</evidence>
<keyword evidence="7" id="KW-1185">Reference proteome</keyword>
<dbReference type="SMART" id="SM01018">
    <property type="entry name" value="B12-binding_2"/>
    <property type="match status" value="1"/>
</dbReference>
<dbReference type="GO" id="GO:0050667">
    <property type="term" value="P:homocysteine metabolic process"/>
    <property type="evidence" value="ECO:0007669"/>
    <property type="project" value="TreeGrafter"/>
</dbReference>
<evidence type="ECO:0000256" key="2">
    <source>
        <dbReference type="ARBA" id="ARBA00022723"/>
    </source>
</evidence>